<reference evidence="2" key="1">
    <citation type="journal article" date="2021" name="Nat. Commun.">
        <title>Genomic analyses provide insights into spinach domestication and the genetic basis of agronomic traits.</title>
        <authorList>
            <person name="Cai X."/>
            <person name="Sun X."/>
            <person name="Xu C."/>
            <person name="Sun H."/>
            <person name="Wang X."/>
            <person name="Ge C."/>
            <person name="Zhang Z."/>
            <person name="Wang Q."/>
            <person name="Fei Z."/>
            <person name="Jiao C."/>
            <person name="Wang Q."/>
        </authorList>
    </citation>
    <scope>NUCLEOTIDE SEQUENCE [LARGE SCALE GENOMIC DNA]</scope>
    <source>
        <strain evidence="2">cv. Varoflay</strain>
    </source>
</reference>
<dbReference type="PANTHER" id="PTHR33731">
    <property type="entry name" value="PROTEIN, PUTATIVE-RELATED"/>
    <property type="match status" value="1"/>
</dbReference>
<proteinExistence type="predicted"/>
<feature type="chain" id="PRO_5040472811" evidence="1">
    <location>
        <begin position="26"/>
        <end position="144"/>
    </location>
</feature>
<evidence type="ECO:0000313" key="2">
    <source>
        <dbReference type="Proteomes" id="UP000813463"/>
    </source>
</evidence>
<sequence>MTFKSNFGMPFIFLLITLLASPINGRKGPGEYWGRVMKGQPIPEAIEVFVNQGPYEAQDNGDIVKEFINNFDSTTPDVTIIYDDVNPIKVKAREFINDFASTTPDATIIYDDVNPKKSKAQAFFNDFASTTPDVTIVYNDVKPI</sequence>
<accession>A0A9R0J2T8</accession>
<feature type="signal peptide" evidence="1">
    <location>
        <begin position="1"/>
        <end position="25"/>
    </location>
</feature>
<dbReference type="Pfam" id="PF10950">
    <property type="entry name" value="Organ_specific"/>
    <property type="match status" value="1"/>
</dbReference>
<dbReference type="OrthoDB" id="1470847at2759"/>
<dbReference type="PANTHER" id="PTHR33731:SF17">
    <property type="entry name" value="ORGAN-SPECIFIC PROTEIN P4-LIKE"/>
    <property type="match status" value="1"/>
</dbReference>
<keyword evidence="1" id="KW-0732">Signal</keyword>
<dbReference type="Proteomes" id="UP000813463">
    <property type="component" value="Chromosome 4"/>
</dbReference>
<dbReference type="RefSeq" id="XP_021860197.1">
    <property type="nucleotide sequence ID" value="XM_022004505.2"/>
</dbReference>
<protein>
    <submittedName>
        <fullName evidence="3">Uncharacterized protein</fullName>
    </submittedName>
</protein>
<dbReference type="InterPro" id="IPR024489">
    <property type="entry name" value="Organ_specific_prot"/>
</dbReference>
<dbReference type="GeneID" id="110799273"/>
<name>A0A9R0J2T8_SPIOL</name>
<dbReference type="AlphaFoldDB" id="A0A9R0J2T8"/>
<dbReference type="KEGG" id="soe:110799273"/>
<keyword evidence="2" id="KW-1185">Reference proteome</keyword>
<reference evidence="3" key="2">
    <citation type="submission" date="2025-08" db="UniProtKB">
        <authorList>
            <consortium name="RefSeq"/>
        </authorList>
    </citation>
    <scope>IDENTIFICATION</scope>
    <source>
        <tissue evidence="3">Leaf</tissue>
    </source>
</reference>
<evidence type="ECO:0000256" key="1">
    <source>
        <dbReference type="SAM" id="SignalP"/>
    </source>
</evidence>
<organism evidence="2 3">
    <name type="scientific">Spinacia oleracea</name>
    <name type="common">Spinach</name>
    <dbReference type="NCBI Taxonomy" id="3562"/>
    <lineage>
        <taxon>Eukaryota</taxon>
        <taxon>Viridiplantae</taxon>
        <taxon>Streptophyta</taxon>
        <taxon>Embryophyta</taxon>
        <taxon>Tracheophyta</taxon>
        <taxon>Spermatophyta</taxon>
        <taxon>Magnoliopsida</taxon>
        <taxon>eudicotyledons</taxon>
        <taxon>Gunneridae</taxon>
        <taxon>Pentapetalae</taxon>
        <taxon>Caryophyllales</taxon>
        <taxon>Chenopodiaceae</taxon>
        <taxon>Chenopodioideae</taxon>
        <taxon>Anserineae</taxon>
        <taxon>Spinacia</taxon>
    </lineage>
</organism>
<gene>
    <name evidence="3" type="primary">LOC110799273</name>
</gene>
<evidence type="ECO:0000313" key="3">
    <source>
        <dbReference type="RefSeq" id="XP_021860197.1"/>
    </source>
</evidence>